<feature type="region of interest" description="Disordered" evidence="1">
    <location>
        <begin position="586"/>
        <end position="650"/>
    </location>
</feature>
<accession>A0A2W5CR68</accession>
<feature type="domain" description="Integrase catalytic" evidence="2">
    <location>
        <begin position="216"/>
        <end position="413"/>
    </location>
</feature>
<dbReference type="InterPro" id="IPR015378">
    <property type="entry name" value="Transposase-like_Mu_C"/>
</dbReference>
<dbReference type="AlphaFoldDB" id="A0A2W5CR68"/>
<dbReference type="InterPro" id="IPR001584">
    <property type="entry name" value="Integrase_cat-core"/>
</dbReference>
<dbReference type="Gene3D" id="1.10.10.60">
    <property type="entry name" value="Homeodomain-like"/>
    <property type="match status" value="1"/>
</dbReference>
<dbReference type="SUPFAM" id="SSF53098">
    <property type="entry name" value="Ribonuclease H-like"/>
    <property type="match status" value="1"/>
</dbReference>
<evidence type="ECO:0000256" key="1">
    <source>
        <dbReference type="SAM" id="MobiDB-lite"/>
    </source>
</evidence>
<dbReference type="RefSeq" id="WP_073672926.1">
    <property type="nucleotide sequence ID" value="NZ_QFOH01000026.1"/>
</dbReference>
<gene>
    <name evidence="3" type="ORF">DI599_18345</name>
</gene>
<dbReference type="GO" id="GO:0015074">
    <property type="term" value="P:DNA integration"/>
    <property type="evidence" value="ECO:0007669"/>
    <property type="project" value="InterPro"/>
</dbReference>
<name>A0A2W5CR68_9PSED</name>
<sequence length="650" mass="74185">MSTSTIHVGPGAILTFEEQHVCVLRFVSTTAVEVSVVETGKRRTVLIADISRSMGKRAVISTVELNEVDPDAWEEATHKFHWLEPLMFRRRSVAEVRAVAEELLASQPTVYRWLNKLEESRNIRCLLRRRRGDTGTKRLSTEVEAVIQQVIKDKYLKAEKPGPTAAYRELKDQCRTLGLQSPAKGTFLNRLNEIRPVERELARNGENAALKYRVNGGSLPGVNGLYSLWQIDHTWVDIELVDSVDRVAIGRPWITVVIDTFSRMVVGWYISFDPPGTIATGLAITNAILPKDKWMRDLGVDYEWPCQGKPRVIHSDNAKEFQGQALEAASQEHGFKARFRKKKKPQYGAYIERYLGTLNTRIHEISGTTFQNVGAKAEYDSAGKAVLTLENFEKWLAHLILGEYHVEIHSGLKGKSADLKSPYAEEPRTPLQRFYEGLFGTDDFPGAGVLPISGNPEQLYLDFLPIVIRTIQTYGVRWECIDYYGPILERWIGSKSKTNSKEGREFIFRYDPRNISTLYFWDPDLKQYFEIGYRHMNRPPISFWELKAIRRFIDNRGISDVNEDIIFRSREERRAIVHNETNLTRGAARERERERAHRKVGAKKSAGPAQATLQETLAGESKTPYKGPNRASLGKIDLQNLPDFEEFEEA</sequence>
<proteinExistence type="predicted"/>
<reference evidence="3 4" key="1">
    <citation type="submission" date="2017-08" db="EMBL/GenBank/DDBJ databases">
        <title>Infants hospitalized years apart are colonized by the same room-sourced microbial strains.</title>
        <authorList>
            <person name="Brooks B."/>
            <person name="Olm M.R."/>
            <person name="Firek B.A."/>
            <person name="Baker R."/>
            <person name="Thomas B.C."/>
            <person name="Morowitz M.J."/>
            <person name="Banfield J.F."/>
        </authorList>
    </citation>
    <scope>NUCLEOTIDE SEQUENCE [LARGE SCALE GENOMIC DNA]</scope>
    <source>
        <strain evidence="3">S2_009_000_R2_77</strain>
    </source>
</reference>
<dbReference type="Proteomes" id="UP000249198">
    <property type="component" value="Unassembled WGS sequence"/>
</dbReference>
<dbReference type="Gene3D" id="3.30.420.10">
    <property type="entry name" value="Ribonuclease H-like superfamily/Ribonuclease H"/>
    <property type="match status" value="1"/>
</dbReference>
<organism evidence="3 4">
    <name type="scientific">Pseudomonas kuykendallii</name>
    <dbReference type="NCBI Taxonomy" id="1007099"/>
    <lineage>
        <taxon>Bacteria</taxon>
        <taxon>Pseudomonadati</taxon>
        <taxon>Pseudomonadota</taxon>
        <taxon>Gammaproteobacteria</taxon>
        <taxon>Pseudomonadales</taxon>
        <taxon>Pseudomonadaceae</taxon>
        <taxon>Pseudomonas</taxon>
    </lineage>
</organism>
<dbReference type="EMBL" id="QFOH01000026">
    <property type="protein sequence ID" value="PZP21661.1"/>
    <property type="molecule type" value="Genomic_DNA"/>
</dbReference>
<dbReference type="GO" id="GO:0003676">
    <property type="term" value="F:nucleic acid binding"/>
    <property type="evidence" value="ECO:0007669"/>
    <property type="project" value="InterPro"/>
</dbReference>
<dbReference type="Pfam" id="PF09039">
    <property type="entry name" value="HTH_Tnp_Mu_2"/>
    <property type="match status" value="1"/>
</dbReference>
<protein>
    <recommendedName>
        <fullName evidence="2">Integrase catalytic domain-containing protein</fullName>
    </recommendedName>
</protein>
<evidence type="ECO:0000313" key="4">
    <source>
        <dbReference type="Proteomes" id="UP000249198"/>
    </source>
</evidence>
<dbReference type="PROSITE" id="PS50994">
    <property type="entry name" value="INTEGRASE"/>
    <property type="match status" value="1"/>
</dbReference>
<dbReference type="InterPro" id="IPR036397">
    <property type="entry name" value="RNaseH_sf"/>
</dbReference>
<evidence type="ECO:0000313" key="3">
    <source>
        <dbReference type="EMBL" id="PZP21661.1"/>
    </source>
</evidence>
<dbReference type="Pfam" id="PF09299">
    <property type="entry name" value="Mu-transpos_C"/>
    <property type="match status" value="1"/>
</dbReference>
<evidence type="ECO:0000259" key="2">
    <source>
        <dbReference type="PROSITE" id="PS50994"/>
    </source>
</evidence>
<dbReference type="InterPro" id="IPR015126">
    <property type="entry name" value="Mu_I-gamma"/>
</dbReference>
<dbReference type="InterPro" id="IPR012337">
    <property type="entry name" value="RNaseH-like_sf"/>
</dbReference>
<comment type="caution">
    <text evidence="3">The sequence shown here is derived from an EMBL/GenBank/DDBJ whole genome shotgun (WGS) entry which is preliminary data.</text>
</comment>